<dbReference type="Proteomes" id="UP000663882">
    <property type="component" value="Unassembled WGS sequence"/>
</dbReference>
<accession>A0A815LRE7</accession>
<protein>
    <submittedName>
        <fullName evidence="1">Uncharacterized protein</fullName>
    </submittedName>
</protein>
<sequence>YDYVTLFLIAESNLTLSGKPKPLYLKENWSRFARYHNKIRRVEIDLMNSIHKTTDAWYNERTMRNEGIRLALPNSTRDFLLLTSDLDEIPKFRFIQALASCQLPTPFPSLLLQCDFYYYSFEFRHAPNPYFPGATVSRFSPNDKIPLNLRESRTHNRPMPSTCFHCSYCFDRLETVRLKIASFSHTELDVPKYHDQKHIIDCVRNGKDLYDRHSEQYRRVNINEIELPRIVQVERERVTVSRFSPNDKIPLNLRESRFHNRPMLSTCFHCSYCFDRLETVRLKIASFSHTELNIPKYHDQKYIIDCFRNGKDLYDRHGVRFRHVNINKIELPRLVQVKRERFMYMLDRSSPNAGFRDV</sequence>
<comment type="caution">
    <text evidence="1">The sequence shown here is derived from an EMBL/GenBank/DDBJ whole genome shotgun (WGS) entry which is preliminary data.</text>
</comment>
<dbReference type="OrthoDB" id="6474464at2759"/>
<organism evidence="1 2">
    <name type="scientific">Rotaria sordida</name>
    <dbReference type="NCBI Taxonomy" id="392033"/>
    <lineage>
        <taxon>Eukaryota</taxon>
        <taxon>Metazoa</taxon>
        <taxon>Spiralia</taxon>
        <taxon>Gnathifera</taxon>
        <taxon>Rotifera</taxon>
        <taxon>Eurotatoria</taxon>
        <taxon>Bdelloidea</taxon>
        <taxon>Philodinida</taxon>
        <taxon>Philodinidae</taxon>
        <taxon>Rotaria</taxon>
    </lineage>
</organism>
<dbReference type="GO" id="GO:0016020">
    <property type="term" value="C:membrane"/>
    <property type="evidence" value="ECO:0007669"/>
    <property type="project" value="InterPro"/>
</dbReference>
<gene>
    <name evidence="1" type="ORF">RFH988_LOCUS35328</name>
</gene>
<dbReference type="PANTHER" id="PTHR12224">
    <property type="entry name" value="BETA-1,4-MANNOSYL-GLYCOPROTEIN BETA-1,4-N-ACETYLGLUCOSAMINYL-TRANSFERASE"/>
    <property type="match status" value="1"/>
</dbReference>
<reference evidence="1" key="1">
    <citation type="submission" date="2021-02" db="EMBL/GenBank/DDBJ databases">
        <authorList>
            <person name="Nowell W R."/>
        </authorList>
    </citation>
    <scope>NUCLEOTIDE SEQUENCE</scope>
</reference>
<dbReference type="AlphaFoldDB" id="A0A815LRE7"/>
<name>A0A815LRE7_9BILA</name>
<dbReference type="Pfam" id="PF04724">
    <property type="entry name" value="Glyco_transf_17"/>
    <property type="match status" value="2"/>
</dbReference>
<dbReference type="GO" id="GO:0006044">
    <property type="term" value="P:N-acetylglucosamine metabolic process"/>
    <property type="evidence" value="ECO:0007669"/>
    <property type="project" value="TreeGrafter"/>
</dbReference>
<evidence type="ECO:0000313" key="1">
    <source>
        <dbReference type="EMBL" id="CAF1413728.1"/>
    </source>
</evidence>
<dbReference type="InterPro" id="IPR006813">
    <property type="entry name" value="Glyco_trans_17"/>
</dbReference>
<dbReference type="GO" id="GO:0003830">
    <property type="term" value="F:beta-1,4-mannosylglycoprotein 4-beta-N-acetylglucosaminyltransferase activity"/>
    <property type="evidence" value="ECO:0007669"/>
    <property type="project" value="InterPro"/>
</dbReference>
<evidence type="ECO:0000313" key="2">
    <source>
        <dbReference type="Proteomes" id="UP000663882"/>
    </source>
</evidence>
<dbReference type="PANTHER" id="PTHR12224:SF0">
    <property type="entry name" value="BETA-1,4-MANNOSYL-GLYCOPROTEIN 4-BETA-N-ACETYLGLUCOSAMINYLTRANSFERASE"/>
    <property type="match status" value="1"/>
</dbReference>
<feature type="non-terminal residue" evidence="1">
    <location>
        <position position="1"/>
    </location>
</feature>
<dbReference type="EMBL" id="CAJNOO010005324">
    <property type="protein sequence ID" value="CAF1413728.1"/>
    <property type="molecule type" value="Genomic_DNA"/>
</dbReference>
<proteinExistence type="predicted"/>